<organism evidence="3">
    <name type="scientific">marine sediment metagenome</name>
    <dbReference type="NCBI Taxonomy" id="412755"/>
    <lineage>
        <taxon>unclassified sequences</taxon>
        <taxon>metagenomes</taxon>
        <taxon>ecological metagenomes</taxon>
    </lineage>
</organism>
<sequence>MKVLKLYLKGFLLLVAGLYMAHVAKLVMKVDKKFPSLSGVLRRILLPDAFHMAAAKLAIEELMKDPERMRLARENYPAEIQGWLQDLSDEQLKVGEEKLRVEMAAHTGRNWGFDGMQGTMLLVDAGIMSEEEIMELLENERWLREHRRKHSQSQGAGDPGPGQK</sequence>
<proteinExistence type="predicted"/>
<name>A0A0F9EWF4_9ZZZZ</name>
<dbReference type="EMBL" id="LAZR01023460">
    <property type="protein sequence ID" value="KKL78428.1"/>
    <property type="molecule type" value="Genomic_DNA"/>
</dbReference>
<evidence type="ECO:0000256" key="1">
    <source>
        <dbReference type="SAM" id="MobiDB-lite"/>
    </source>
</evidence>
<accession>A0A0F9EWF4</accession>
<evidence type="ECO:0000256" key="2">
    <source>
        <dbReference type="SAM" id="Phobius"/>
    </source>
</evidence>
<keyword evidence="2" id="KW-1133">Transmembrane helix</keyword>
<dbReference type="AlphaFoldDB" id="A0A0F9EWF4"/>
<comment type="caution">
    <text evidence="3">The sequence shown here is derived from an EMBL/GenBank/DDBJ whole genome shotgun (WGS) entry which is preliminary data.</text>
</comment>
<feature type="region of interest" description="Disordered" evidence="1">
    <location>
        <begin position="145"/>
        <end position="164"/>
    </location>
</feature>
<reference evidence="3" key="1">
    <citation type="journal article" date="2015" name="Nature">
        <title>Complex archaea that bridge the gap between prokaryotes and eukaryotes.</title>
        <authorList>
            <person name="Spang A."/>
            <person name="Saw J.H."/>
            <person name="Jorgensen S.L."/>
            <person name="Zaremba-Niedzwiedzka K."/>
            <person name="Martijn J."/>
            <person name="Lind A.E."/>
            <person name="van Eijk R."/>
            <person name="Schleper C."/>
            <person name="Guy L."/>
            <person name="Ettema T.J."/>
        </authorList>
    </citation>
    <scope>NUCLEOTIDE SEQUENCE</scope>
</reference>
<evidence type="ECO:0000313" key="3">
    <source>
        <dbReference type="EMBL" id="KKL78428.1"/>
    </source>
</evidence>
<protein>
    <submittedName>
        <fullName evidence="3">Uncharacterized protein</fullName>
    </submittedName>
</protein>
<feature type="transmembrane region" description="Helical" evidence="2">
    <location>
        <begin position="6"/>
        <end position="28"/>
    </location>
</feature>
<gene>
    <name evidence="3" type="ORF">LCGC14_2024920</name>
</gene>
<keyword evidence="2" id="KW-0812">Transmembrane</keyword>
<keyword evidence="2" id="KW-0472">Membrane</keyword>